<dbReference type="EMBL" id="PVTE01000027">
    <property type="protein sequence ID" value="PRY29094.1"/>
    <property type="molecule type" value="Genomic_DNA"/>
</dbReference>
<dbReference type="RefSeq" id="WP_106140196.1">
    <property type="nucleotide sequence ID" value="NZ_PVTE01000027.1"/>
</dbReference>
<protein>
    <submittedName>
        <fullName evidence="1">Uncharacterized protein</fullName>
    </submittedName>
</protein>
<dbReference type="Proteomes" id="UP000238375">
    <property type="component" value="Unassembled WGS sequence"/>
</dbReference>
<proteinExistence type="predicted"/>
<reference evidence="1 2" key="1">
    <citation type="submission" date="2018-03" db="EMBL/GenBank/DDBJ databases">
        <title>Genomic Encyclopedia of Archaeal and Bacterial Type Strains, Phase II (KMG-II): from individual species to whole genera.</title>
        <authorList>
            <person name="Goeker M."/>
        </authorList>
    </citation>
    <scope>NUCLEOTIDE SEQUENCE [LARGE SCALE GENOMIC DNA]</scope>
    <source>
        <strain evidence="1 2">DSM 28354</strain>
    </source>
</reference>
<evidence type="ECO:0000313" key="2">
    <source>
        <dbReference type="Proteomes" id="UP000238375"/>
    </source>
</evidence>
<dbReference type="AlphaFoldDB" id="A0A2T0S6Q0"/>
<keyword evidence="2" id="KW-1185">Reference proteome</keyword>
<comment type="caution">
    <text evidence="1">The sequence shown here is derived from an EMBL/GenBank/DDBJ whole genome shotgun (WGS) entry which is preliminary data.</text>
</comment>
<name>A0A2T0S6Q0_9BACT</name>
<dbReference type="OrthoDB" id="72213at2"/>
<evidence type="ECO:0000313" key="1">
    <source>
        <dbReference type="EMBL" id="PRY29094.1"/>
    </source>
</evidence>
<accession>A0A2T0S6Q0</accession>
<organism evidence="1 2">
    <name type="scientific">Spirosoma oryzae</name>
    <dbReference type="NCBI Taxonomy" id="1469603"/>
    <lineage>
        <taxon>Bacteria</taxon>
        <taxon>Pseudomonadati</taxon>
        <taxon>Bacteroidota</taxon>
        <taxon>Cytophagia</taxon>
        <taxon>Cytophagales</taxon>
        <taxon>Cytophagaceae</taxon>
        <taxon>Spirosoma</taxon>
    </lineage>
</organism>
<sequence>MAAIDQYKHRIIHTIECPADDDFVYYSPTRTIAIYELLEDIPSDEKDFDGKTGDILVGGGSGEAMALRISVPEVFVDVDDDEARPVFKPFWSPTFAYKIGVGFRKIGWNPNELDLEAWLVDYVVREVSLRGS</sequence>
<gene>
    <name evidence="1" type="ORF">CLV58_12733</name>
</gene>